<name>A0AAN6Y5R9_9PEZI</name>
<dbReference type="EMBL" id="MU858190">
    <property type="protein sequence ID" value="KAK4209907.1"/>
    <property type="molecule type" value="Genomic_DNA"/>
</dbReference>
<gene>
    <name evidence="1" type="ORF">QBC37DRAFT_429621</name>
</gene>
<dbReference type="AlphaFoldDB" id="A0AAN6Y5R9"/>
<dbReference type="Proteomes" id="UP001301769">
    <property type="component" value="Unassembled WGS sequence"/>
</dbReference>
<reference evidence="1" key="2">
    <citation type="submission" date="2023-05" db="EMBL/GenBank/DDBJ databases">
        <authorList>
            <consortium name="Lawrence Berkeley National Laboratory"/>
            <person name="Steindorff A."/>
            <person name="Hensen N."/>
            <person name="Bonometti L."/>
            <person name="Westerberg I."/>
            <person name="Brannstrom I.O."/>
            <person name="Guillou S."/>
            <person name="Cros-Aarteil S."/>
            <person name="Calhoun S."/>
            <person name="Haridas S."/>
            <person name="Kuo A."/>
            <person name="Mondo S."/>
            <person name="Pangilinan J."/>
            <person name="Riley R."/>
            <person name="Labutti K."/>
            <person name="Andreopoulos B."/>
            <person name="Lipzen A."/>
            <person name="Chen C."/>
            <person name="Yanf M."/>
            <person name="Daum C."/>
            <person name="Ng V."/>
            <person name="Clum A."/>
            <person name="Ohm R."/>
            <person name="Martin F."/>
            <person name="Silar P."/>
            <person name="Natvig D."/>
            <person name="Lalanne C."/>
            <person name="Gautier V."/>
            <person name="Ament-Velasquez S.L."/>
            <person name="Kruys A."/>
            <person name="Hutchinson M.I."/>
            <person name="Powell A.J."/>
            <person name="Barry K."/>
            <person name="Miller A.N."/>
            <person name="Grigoriev I.V."/>
            <person name="Debuchy R."/>
            <person name="Gladieux P."/>
            <person name="Thoren M.H."/>
            <person name="Johannesson H."/>
        </authorList>
    </citation>
    <scope>NUCLEOTIDE SEQUENCE</scope>
    <source>
        <strain evidence="1">PSN293</strain>
    </source>
</reference>
<comment type="caution">
    <text evidence="1">The sequence shown here is derived from an EMBL/GenBank/DDBJ whole genome shotgun (WGS) entry which is preliminary data.</text>
</comment>
<sequence length="154" mass="18025">MKPPPRTEILLFRWHKLLGLARQSRPSWHRDRIREELRERKAATTFCSKLSEASDVLFSLSRARYEGNPVRRLPPFVATRNGGAYLYMVAKYTSRWTFYRTAAWLCNCPNYYSVREVVNPAKDEKLDEVASRHDLPTNFREVAGKLKAVWPLLP</sequence>
<keyword evidence="2" id="KW-1185">Reference proteome</keyword>
<organism evidence="1 2">
    <name type="scientific">Rhypophila decipiens</name>
    <dbReference type="NCBI Taxonomy" id="261697"/>
    <lineage>
        <taxon>Eukaryota</taxon>
        <taxon>Fungi</taxon>
        <taxon>Dikarya</taxon>
        <taxon>Ascomycota</taxon>
        <taxon>Pezizomycotina</taxon>
        <taxon>Sordariomycetes</taxon>
        <taxon>Sordariomycetidae</taxon>
        <taxon>Sordariales</taxon>
        <taxon>Naviculisporaceae</taxon>
        <taxon>Rhypophila</taxon>
    </lineage>
</organism>
<evidence type="ECO:0000313" key="2">
    <source>
        <dbReference type="Proteomes" id="UP001301769"/>
    </source>
</evidence>
<proteinExistence type="predicted"/>
<reference evidence="1" key="1">
    <citation type="journal article" date="2023" name="Mol. Phylogenet. Evol.">
        <title>Genome-scale phylogeny and comparative genomics of the fungal order Sordariales.</title>
        <authorList>
            <person name="Hensen N."/>
            <person name="Bonometti L."/>
            <person name="Westerberg I."/>
            <person name="Brannstrom I.O."/>
            <person name="Guillou S."/>
            <person name="Cros-Aarteil S."/>
            <person name="Calhoun S."/>
            <person name="Haridas S."/>
            <person name="Kuo A."/>
            <person name="Mondo S."/>
            <person name="Pangilinan J."/>
            <person name="Riley R."/>
            <person name="LaButti K."/>
            <person name="Andreopoulos B."/>
            <person name="Lipzen A."/>
            <person name="Chen C."/>
            <person name="Yan M."/>
            <person name="Daum C."/>
            <person name="Ng V."/>
            <person name="Clum A."/>
            <person name="Steindorff A."/>
            <person name="Ohm R.A."/>
            <person name="Martin F."/>
            <person name="Silar P."/>
            <person name="Natvig D.O."/>
            <person name="Lalanne C."/>
            <person name="Gautier V."/>
            <person name="Ament-Velasquez S.L."/>
            <person name="Kruys A."/>
            <person name="Hutchinson M.I."/>
            <person name="Powell A.J."/>
            <person name="Barry K."/>
            <person name="Miller A.N."/>
            <person name="Grigoriev I.V."/>
            <person name="Debuchy R."/>
            <person name="Gladieux P."/>
            <person name="Hiltunen Thoren M."/>
            <person name="Johannesson H."/>
        </authorList>
    </citation>
    <scope>NUCLEOTIDE SEQUENCE</scope>
    <source>
        <strain evidence="1">PSN293</strain>
    </source>
</reference>
<evidence type="ECO:0000313" key="1">
    <source>
        <dbReference type="EMBL" id="KAK4209907.1"/>
    </source>
</evidence>
<accession>A0AAN6Y5R9</accession>
<protein>
    <submittedName>
        <fullName evidence="1">Uncharacterized protein</fullName>
    </submittedName>
</protein>